<proteinExistence type="predicted"/>
<name>A0A0G0DR95_9BACT</name>
<evidence type="ECO:0000313" key="2">
    <source>
        <dbReference type="EMBL" id="KKP91546.1"/>
    </source>
</evidence>
<protein>
    <recommendedName>
        <fullName evidence="1">DUF2779 domain-containing protein</fullName>
    </recommendedName>
</protein>
<comment type="caution">
    <text evidence="2">The sequence shown here is derived from an EMBL/GenBank/DDBJ whole genome shotgun (WGS) entry which is preliminary data.</text>
</comment>
<reference evidence="2 3" key="1">
    <citation type="journal article" date="2015" name="Nature">
        <title>rRNA introns, odd ribosomes, and small enigmatic genomes across a large radiation of phyla.</title>
        <authorList>
            <person name="Brown C.T."/>
            <person name="Hug L.A."/>
            <person name="Thomas B.C."/>
            <person name="Sharon I."/>
            <person name="Castelle C.J."/>
            <person name="Singh A."/>
            <person name="Wilkins M.J."/>
            <person name="Williams K.H."/>
            <person name="Banfield J.F."/>
        </authorList>
    </citation>
    <scope>NUCLEOTIDE SEQUENCE [LARGE SCALE GENOMIC DNA]</scope>
</reference>
<evidence type="ECO:0000259" key="1">
    <source>
        <dbReference type="Pfam" id="PF11074"/>
    </source>
</evidence>
<dbReference type="Pfam" id="PF11074">
    <property type="entry name" value="DUF2779"/>
    <property type="match status" value="1"/>
</dbReference>
<accession>A0A0G0DR95</accession>
<evidence type="ECO:0000313" key="3">
    <source>
        <dbReference type="Proteomes" id="UP000034140"/>
    </source>
</evidence>
<gene>
    <name evidence="2" type="ORF">UR96_C0031G0007</name>
</gene>
<dbReference type="EMBL" id="LBRE01000031">
    <property type="protein sequence ID" value="KKP91546.1"/>
    <property type="molecule type" value="Genomic_DNA"/>
</dbReference>
<dbReference type="InterPro" id="IPR021301">
    <property type="entry name" value="DUF2779"/>
</dbReference>
<sequence length="458" mass="54121">MLTKSDFLLFMDAPMHLWAQKHNQYNKTLSQYDQHLIKQGYEVEKLAREYVKKYISADCEYQKIYQTDDLYSRADIVVGNDIYEVKSVTEIEKVHEYDVLFQYYTASNTLEKDVNDIYLIYLNKEYIKEGDIDLEQLFIVEKMTNFVKENYSKVEGLIAEALLVTNKEEKTGLMECYKPKDCPCKELCFPTLPEYSIYDVGMIGEKKVRMLRDMDILDMRNIPENFKLSPKQQTQVKATKENQAIIDTYAVKKDIEELIFPIYFLDYETYSWAVPRYDGHRPYQNVVFQYSLHVKRTPDAELEHYEYLSTSQDDPMKSVPLELQKVIGKTGSILTWNKSFEMGRNKEMGEIYPEYEDFFIMVNSRIKDLGDIFSKQMYVDPKFKGSWSIKKVLPVICPDLTYHGMEVSNGTEAMVVWEEITYGNKSEEEKNAMKENLLRYCELDTYAMIRIWEEIKLI</sequence>
<feature type="domain" description="DUF2779" evidence="1">
    <location>
        <begin position="263"/>
        <end position="388"/>
    </location>
</feature>
<dbReference type="AlphaFoldDB" id="A0A0G0DR95"/>
<organism evidence="2 3">
    <name type="scientific">candidate division WS6 bacterium GW2011_GWC1_36_11</name>
    <dbReference type="NCBI Taxonomy" id="1619090"/>
    <lineage>
        <taxon>Bacteria</taxon>
        <taxon>Candidatus Dojkabacteria</taxon>
    </lineage>
</organism>
<dbReference type="Proteomes" id="UP000034140">
    <property type="component" value="Unassembled WGS sequence"/>
</dbReference>